<accession>A0A399E9U1</accession>
<comment type="caution">
    <text evidence="2">The sequence shown here is derived from an EMBL/GenBank/DDBJ whole genome shotgun (WGS) entry which is preliminary data.</text>
</comment>
<evidence type="ECO:0000313" key="3">
    <source>
        <dbReference type="Proteomes" id="UP000265715"/>
    </source>
</evidence>
<name>A0A399E9U1_9DEIN</name>
<evidence type="ECO:0000313" key="2">
    <source>
        <dbReference type="EMBL" id="RIH80708.1"/>
    </source>
</evidence>
<protein>
    <submittedName>
        <fullName evidence="2">Winged helix DNA-binding domain protein</fullName>
    </submittedName>
</protein>
<gene>
    <name evidence="2" type="ORF">Mterra_03474</name>
</gene>
<dbReference type="InterPro" id="IPR027395">
    <property type="entry name" value="WH_DNA-bd_dom"/>
</dbReference>
<keyword evidence="2" id="KW-0238">DNA-binding</keyword>
<dbReference type="GO" id="GO:0003677">
    <property type="term" value="F:DNA binding"/>
    <property type="evidence" value="ECO:0007669"/>
    <property type="project" value="UniProtKB-KW"/>
</dbReference>
<dbReference type="Pfam" id="PF13601">
    <property type="entry name" value="HTH_34"/>
    <property type="match status" value="1"/>
</dbReference>
<sequence length="108" mass="12205">MELRFDPESTRLLHEPARLMIMTVLGACESADFVFLQRATGLTKGNLSSHLSRLEEAGYVRITKQFVGKLPNTQIGLTDAGRAALEQHWKQLDDLRRQGDQLRQQVKG</sequence>
<evidence type="ECO:0000259" key="1">
    <source>
        <dbReference type="Pfam" id="PF13601"/>
    </source>
</evidence>
<keyword evidence="3" id="KW-1185">Reference proteome</keyword>
<dbReference type="PANTHER" id="PTHR37318">
    <property type="entry name" value="BSL7504 PROTEIN"/>
    <property type="match status" value="1"/>
</dbReference>
<dbReference type="Proteomes" id="UP000265715">
    <property type="component" value="Unassembled WGS sequence"/>
</dbReference>
<feature type="domain" description="Winged helix DNA-binding" evidence="1">
    <location>
        <begin position="18"/>
        <end position="94"/>
    </location>
</feature>
<reference evidence="2 3" key="1">
    <citation type="submission" date="2018-08" db="EMBL/GenBank/DDBJ databases">
        <title>Meiothermus terrae DSM 26712 genome sequencing project.</title>
        <authorList>
            <person name="Da Costa M.S."/>
            <person name="Albuquerque L."/>
            <person name="Raposo P."/>
            <person name="Froufe H.J.C."/>
            <person name="Barroso C.S."/>
            <person name="Egas C."/>
        </authorList>
    </citation>
    <scope>NUCLEOTIDE SEQUENCE [LARGE SCALE GENOMIC DNA]</scope>
    <source>
        <strain evidence="2 3">DSM 26712</strain>
    </source>
</reference>
<dbReference type="SUPFAM" id="SSF46785">
    <property type="entry name" value="Winged helix' DNA-binding domain"/>
    <property type="match status" value="1"/>
</dbReference>
<dbReference type="CDD" id="cd00090">
    <property type="entry name" value="HTH_ARSR"/>
    <property type="match status" value="1"/>
</dbReference>
<dbReference type="AlphaFoldDB" id="A0A399E9U1"/>
<dbReference type="InterPro" id="IPR036390">
    <property type="entry name" value="WH_DNA-bd_sf"/>
</dbReference>
<dbReference type="InterPro" id="IPR011991">
    <property type="entry name" value="ArsR-like_HTH"/>
</dbReference>
<organism evidence="2 3">
    <name type="scientific">Calidithermus terrae</name>
    <dbReference type="NCBI Taxonomy" id="1408545"/>
    <lineage>
        <taxon>Bacteria</taxon>
        <taxon>Thermotogati</taxon>
        <taxon>Deinococcota</taxon>
        <taxon>Deinococci</taxon>
        <taxon>Thermales</taxon>
        <taxon>Thermaceae</taxon>
        <taxon>Calidithermus</taxon>
    </lineage>
</organism>
<dbReference type="Gene3D" id="1.10.10.10">
    <property type="entry name" value="Winged helix-like DNA-binding domain superfamily/Winged helix DNA-binding domain"/>
    <property type="match status" value="1"/>
</dbReference>
<proteinExistence type="predicted"/>
<dbReference type="PANTHER" id="PTHR37318:SF1">
    <property type="entry name" value="BSL7504 PROTEIN"/>
    <property type="match status" value="1"/>
</dbReference>
<dbReference type="OrthoDB" id="9800369at2"/>
<dbReference type="RefSeq" id="WP_119316376.1">
    <property type="nucleotide sequence ID" value="NZ_QXDL01000220.1"/>
</dbReference>
<dbReference type="EMBL" id="QXDL01000220">
    <property type="protein sequence ID" value="RIH80708.1"/>
    <property type="molecule type" value="Genomic_DNA"/>
</dbReference>
<dbReference type="InterPro" id="IPR036388">
    <property type="entry name" value="WH-like_DNA-bd_sf"/>
</dbReference>